<keyword evidence="3" id="KW-1185">Reference proteome</keyword>
<feature type="region of interest" description="Disordered" evidence="1">
    <location>
        <begin position="1"/>
        <end position="24"/>
    </location>
</feature>
<proteinExistence type="predicted"/>
<reference evidence="2 3" key="1">
    <citation type="submission" date="2024-10" db="EMBL/GenBank/DDBJ databases">
        <title>The Natural Products Discovery Center: Release of the First 8490 Sequenced Strains for Exploring Actinobacteria Biosynthetic Diversity.</title>
        <authorList>
            <person name="Kalkreuter E."/>
            <person name="Kautsar S.A."/>
            <person name="Yang D."/>
            <person name="Bader C.D."/>
            <person name="Teijaro C.N."/>
            <person name="Fluegel L."/>
            <person name="Davis C.M."/>
            <person name="Simpson J.R."/>
            <person name="Lauterbach L."/>
            <person name="Steele A.D."/>
            <person name="Gui C."/>
            <person name="Meng S."/>
            <person name="Li G."/>
            <person name="Viehrig K."/>
            <person name="Ye F."/>
            <person name="Su P."/>
            <person name="Kiefer A.F."/>
            <person name="Nichols A."/>
            <person name="Cepeda A.J."/>
            <person name="Yan W."/>
            <person name="Fan B."/>
            <person name="Jiang Y."/>
            <person name="Adhikari A."/>
            <person name="Zheng C.-J."/>
            <person name="Schuster L."/>
            <person name="Cowan T.M."/>
            <person name="Smanski M.J."/>
            <person name="Chevrette M.G."/>
            <person name="De Carvalho L.P.S."/>
            <person name="Shen B."/>
        </authorList>
    </citation>
    <scope>NUCLEOTIDE SEQUENCE [LARGE SCALE GENOMIC DNA]</scope>
    <source>
        <strain evidence="2 3">NPDC000087</strain>
    </source>
</reference>
<sequence>MTTPTDHAPEAAGPRPKPVNACFHPGDDLAADVVLPLTEAEERELADLAR</sequence>
<gene>
    <name evidence="2" type="ORF">ACFY35_04185</name>
</gene>
<dbReference type="RefSeq" id="WP_020508961.1">
    <property type="nucleotide sequence ID" value="NZ_JBIAZU010000001.1"/>
</dbReference>
<organism evidence="2 3">
    <name type="scientific">Paractinoplanes globisporus</name>
    <dbReference type="NCBI Taxonomy" id="113565"/>
    <lineage>
        <taxon>Bacteria</taxon>
        <taxon>Bacillati</taxon>
        <taxon>Actinomycetota</taxon>
        <taxon>Actinomycetes</taxon>
        <taxon>Micromonosporales</taxon>
        <taxon>Micromonosporaceae</taxon>
        <taxon>Paractinoplanes</taxon>
    </lineage>
</organism>
<evidence type="ECO:0000256" key="1">
    <source>
        <dbReference type="SAM" id="MobiDB-lite"/>
    </source>
</evidence>
<dbReference type="Proteomes" id="UP001602245">
    <property type="component" value="Unassembled WGS sequence"/>
</dbReference>
<accession>A0ABW6W5M7</accession>
<comment type="caution">
    <text evidence="2">The sequence shown here is derived from an EMBL/GenBank/DDBJ whole genome shotgun (WGS) entry which is preliminary data.</text>
</comment>
<evidence type="ECO:0000313" key="2">
    <source>
        <dbReference type="EMBL" id="MFF5288612.1"/>
    </source>
</evidence>
<name>A0ABW6W5M7_9ACTN</name>
<evidence type="ECO:0000313" key="3">
    <source>
        <dbReference type="Proteomes" id="UP001602245"/>
    </source>
</evidence>
<protein>
    <submittedName>
        <fullName evidence="2">Uncharacterized protein</fullName>
    </submittedName>
</protein>
<dbReference type="EMBL" id="JBIAZU010000001">
    <property type="protein sequence ID" value="MFF5288612.1"/>
    <property type="molecule type" value="Genomic_DNA"/>
</dbReference>